<dbReference type="GO" id="GO:0032468">
    <property type="term" value="P:Golgi calcium ion homeostasis"/>
    <property type="evidence" value="ECO:0007669"/>
    <property type="project" value="TreeGrafter"/>
</dbReference>
<feature type="transmembrane region" description="Helical" evidence="7">
    <location>
        <begin position="272"/>
        <end position="291"/>
    </location>
</feature>
<evidence type="ECO:0000313" key="10">
    <source>
        <dbReference type="Proteomes" id="UP000014074"/>
    </source>
</evidence>
<comment type="subcellular location">
    <subcellularLocation>
        <location evidence="1">Membrane</location>
        <topology evidence="1">Multi-pass membrane protein</topology>
    </subcellularLocation>
</comment>
<evidence type="ECO:0000256" key="4">
    <source>
        <dbReference type="ARBA" id="ARBA00022989"/>
    </source>
</evidence>
<organism evidence="9 10">
    <name type="scientific">Phaeoacremonium minimum (strain UCR-PA7)</name>
    <name type="common">Esca disease fungus</name>
    <name type="synonym">Togninia minima</name>
    <dbReference type="NCBI Taxonomy" id="1286976"/>
    <lineage>
        <taxon>Eukaryota</taxon>
        <taxon>Fungi</taxon>
        <taxon>Dikarya</taxon>
        <taxon>Ascomycota</taxon>
        <taxon>Pezizomycotina</taxon>
        <taxon>Sordariomycetes</taxon>
        <taxon>Sordariomycetidae</taxon>
        <taxon>Togniniales</taxon>
        <taxon>Togniniaceae</taxon>
        <taxon>Phaeoacremonium</taxon>
    </lineage>
</organism>
<dbReference type="PANTHER" id="PTHR12608">
    <property type="entry name" value="TRANSMEMBRANE PROTEIN HTP-1 RELATED"/>
    <property type="match status" value="1"/>
</dbReference>
<dbReference type="PANTHER" id="PTHR12608:SF1">
    <property type="entry name" value="TRANSMEMBRANE PROTEIN 165"/>
    <property type="match status" value="1"/>
</dbReference>
<feature type="transmembrane region" description="Helical" evidence="7">
    <location>
        <begin position="303"/>
        <end position="320"/>
    </location>
</feature>
<reference evidence="10" key="1">
    <citation type="journal article" date="2013" name="Genome Announc.">
        <title>Draft genome sequence of the ascomycete Phaeoacremonium aleophilum strain UCR-PA7, a causal agent of the esca disease complex in grapevines.</title>
        <authorList>
            <person name="Blanco-Ulate B."/>
            <person name="Rolshausen P."/>
            <person name="Cantu D."/>
        </authorList>
    </citation>
    <scope>NUCLEOTIDE SEQUENCE [LARGE SCALE GENOMIC DNA]</scope>
    <source>
        <strain evidence="10">UCR-PA7</strain>
    </source>
</reference>
<feature type="compositionally biased region" description="Basic and acidic residues" evidence="6">
    <location>
        <begin position="37"/>
        <end position="85"/>
    </location>
</feature>
<feature type="compositionally biased region" description="Basic and acidic residues" evidence="6">
    <location>
        <begin position="156"/>
        <end position="176"/>
    </location>
</feature>
<feature type="compositionally biased region" description="Basic and acidic residues" evidence="6">
    <location>
        <begin position="123"/>
        <end position="148"/>
    </location>
</feature>
<keyword evidence="3 7" id="KW-0812">Transmembrane</keyword>
<dbReference type="InterPro" id="IPR001727">
    <property type="entry name" value="GDT1-like"/>
</dbReference>
<dbReference type="eggNOG" id="KOG2881">
    <property type="taxonomic scope" value="Eukaryota"/>
</dbReference>
<evidence type="ECO:0000313" key="9">
    <source>
        <dbReference type="EMBL" id="EON99046.1"/>
    </source>
</evidence>
<dbReference type="PROSITE" id="PS01214">
    <property type="entry name" value="UPF0016"/>
    <property type="match status" value="1"/>
</dbReference>
<evidence type="ECO:0000256" key="7">
    <source>
        <dbReference type="SAM" id="Phobius"/>
    </source>
</evidence>
<keyword evidence="10" id="KW-1185">Reference proteome</keyword>
<feature type="compositionally biased region" description="Low complexity" evidence="6">
    <location>
        <begin position="390"/>
        <end position="402"/>
    </location>
</feature>
<feature type="chain" id="PRO_5004452038" evidence="8">
    <location>
        <begin position="24"/>
        <end position="509"/>
    </location>
</feature>
<dbReference type="RefSeq" id="XP_007916246.1">
    <property type="nucleotide sequence ID" value="XM_007918055.1"/>
</dbReference>
<feature type="transmembrane region" description="Helical" evidence="7">
    <location>
        <begin position="453"/>
        <end position="474"/>
    </location>
</feature>
<evidence type="ECO:0000256" key="8">
    <source>
        <dbReference type="SAM" id="SignalP"/>
    </source>
</evidence>
<accession>R8BIA9</accession>
<dbReference type="EMBL" id="KB933181">
    <property type="protein sequence ID" value="EON99046.1"/>
    <property type="molecule type" value="Genomic_DNA"/>
</dbReference>
<dbReference type="GO" id="GO:0015085">
    <property type="term" value="F:calcium ion transmembrane transporter activity"/>
    <property type="evidence" value="ECO:0007669"/>
    <property type="project" value="TreeGrafter"/>
</dbReference>
<dbReference type="OrthoDB" id="442680at2759"/>
<sequence length="509" mass="54580">MRLHTRRPLAIFLISSLAATALAGSAADDALANPSMKKYDIGTKDAPVDGKDGRPHEGPFVEIENLRKQDGRSSDDLPDLKDRPADPTVVDGEKIPQTNDGIMFDKNRPEPKEGTTGTSGGVSEKDKARAAKEAQTGERVENRPETPKEAPPLPHSEQEKILGSEGKDKSKAKDGQSPDEIAGFDKPTDLPGKTHDAAPPVPESANKDHLDVSAGGSGSSTSKGKYEEESPDGLIRPFHSFFLSLTMILFSEVGDKTFLVAALMAMKHDRMVVFSAAFSALITMTVLSAVMGHAVPTLIPKRLTNFLAAGLFLVFGVRLLREGMGMSPDEGVSAEMAEVEMELNEKESQARKQGRRRSSISPYALEMGVNRAHTRKSRSQSRFPTPPRSPSTSPGRSPSPRRGALGAFVDGAQNLFSLLLSPAWVQTFVMTFLGEWGDRSQIATIAMAAGQDYWWVTLGAVLGHGCCTGVAVIGGRAIAGKVSLKVVTIGGAVAFLLFGFIYFVEAIYT</sequence>
<keyword evidence="8" id="KW-0732">Signal</keyword>
<dbReference type="GO" id="GO:0005794">
    <property type="term" value="C:Golgi apparatus"/>
    <property type="evidence" value="ECO:0007669"/>
    <property type="project" value="TreeGrafter"/>
</dbReference>
<comment type="similarity">
    <text evidence="2">Belongs to the GDT1 family.</text>
</comment>
<evidence type="ECO:0000256" key="6">
    <source>
        <dbReference type="SAM" id="MobiDB-lite"/>
    </source>
</evidence>
<dbReference type="Pfam" id="PF01169">
    <property type="entry name" value="GDT1"/>
    <property type="match status" value="2"/>
</dbReference>
<dbReference type="KEGG" id="tmn:UCRPA7_5508"/>
<name>R8BIA9_PHAM7</name>
<feature type="region of interest" description="Disordered" evidence="6">
    <location>
        <begin position="370"/>
        <end position="403"/>
    </location>
</feature>
<feature type="compositionally biased region" description="Basic and acidic residues" evidence="6">
    <location>
        <begin position="103"/>
        <end position="113"/>
    </location>
</feature>
<evidence type="ECO:0000256" key="5">
    <source>
        <dbReference type="ARBA" id="ARBA00023136"/>
    </source>
</evidence>
<dbReference type="AlphaFoldDB" id="R8BIA9"/>
<proteinExistence type="inferred from homology"/>
<keyword evidence="5 7" id="KW-0472">Membrane</keyword>
<dbReference type="Proteomes" id="UP000014074">
    <property type="component" value="Unassembled WGS sequence"/>
</dbReference>
<protein>
    <submittedName>
        <fullName evidence="9">Putative transmembrane protein pft27 protein</fullName>
    </submittedName>
</protein>
<dbReference type="GO" id="GO:0032472">
    <property type="term" value="P:Golgi calcium ion transport"/>
    <property type="evidence" value="ECO:0007669"/>
    <property type="project" value="TreeGrafter"/>
</dbReference>
<feature type="signal peptide" evidence="8">
    <location>
        <begin position="1"/>
        <end position="23"/>
    </location>
</feature>
<evidence type="ECO:0000256" key="2">
    <source>
        <dbReference type="ARBA" id="ARBA00009190"/>
    </source>
</evidence>
<keyword evidence="4 7" id="KW-1133">Transmembrane helix</keyword>
<dbReference type="HOGENOM" id="CLU_040186_3_0_1"/>
<gene>
    <name evidence="9" type="ORF">UCRPA7_5508</name>
</gene>
<dbReference type="InterPro" id="IPR049555">
    <property type="entry name" value="GDT1-like_CS"/>
</dbReference>
<feature type="transmembrane region" description="Helical" evidence="7">
    <location>
        <begin position="415"/>
        <end position="433"/>
    </location>
</feature>
<feature type="compositionally biased region" description="Basic and acidic residues" evidence="6">
    <location>
        <begin position="186"/>
        <end position="196"/>
    </location>
</feature>
<evidence type="ECO:0000256" key="1">
    <source>
        <dbReference type="ARBA" id="ARBA00004141"/>
    </source>
</evidence>
<evidence type="ECO:0000256" key="3">
    <source>
        <dbReference type="ARBA" id="ARBA00022692"/>
    </source>
</evidence>
<feature type="region of interest" description="Disordered" evidence="6">
    <location>
        <begin position="37"/>
        <end position="230"/>
    </location>
</feature>
<dbReference type="GO" id="GO:0005384">
    <property type="term" value="F:manganese ion transmembrane transporter activity"/>
    <property type="evidence" value="ECO:0007669"/>
    <property type="project" value="TreeGrafter"/>
</dbReference>
<dbReference type="GeneID" id="19326071"/>
<dbReference type="GO" id="GO:0000329">
    <property type="term" value="C:fungal-type vacuole membrane"/>
    <property type="evidence" value="ECO:0007669"/>
    <property type="project" value="TreeGrafter"/>
</dbReference>
<feature type="transmembrane region" description="Helical" evidence="7">
    <location>
        <begin position="486"/>
        <end position="504"/>
    </location>
</feature>